<evidence type="ECO:0000256" key="1">
    <source>
        <dbReference type="ARBA" id="ARBA00022603"/>
    </source>
</evidence>
<evidence type="ECO:0000259" key="5">
    <source>
        <dbReference type="Pfam" id="PF08100"/>
    </source>
</evidence>
<dbReference type="InterPro" id="IPR036388">
    <property type="entry name" value="WH-like_DNA-bd_sf"/>
</dbReference>
<dbReference type="SUPFAM" id="SSF53335">
    <property type="entry name" value="S-adenosyl-L-methionine-dependent methyltransferases"/>
    <property type="match status" value="1"/>
</dbReference>
<dbReference type="Pfam" id="PF08100">
    <property type="entry name" value="Dimerisation"/>
    <property type="match status" value="1"/>
</dbReference>
<keyword evidence="7" id="KW-1185">Reference proteome</keyword>
<evidence type="ECO:0000259" key="4">
    <source>
        <dbReference type="Pfam" id="PF00891"/>
    </source>
</evidence>
<accession>A0ABS8YES5</accession>
<evidence type="ECO:0000313" key="6">
    <source>
        <dbReference type="EMBL" id="MCE5169429.1"/>
    </source>
</evidence>
<dbReference type="InterPro" id="IPR016461">
    <property type="entry name" value="COMT-like"/>
</dbReference>
<gene>
    <name evidence="6" type="ORF">LQV63_08910</name>
</gene>
<dbReference type="PROSITE" id="PS51683">
    <property type="entry name" value="SAM_OMT_II"/>
    <property type="match status" value="1"/>
</dbReference>
<dbReference type="Proteomes" id="UP001199916">
    <property type="component" value="Unassembled WGS sequence"/>
</dbReference>
<dbReference type="PANTHER" id="PTHR43712">
    <property type="entry name" value="PUTATIVE (AFU_ORTHOLOGUE AFUA_4G14580)-RELATED"/>
    <property type="match status" value="1"/>
</dbReference>
<keyword evidence="2" id="KW-0808">Transferase</keyword>
<feature type="domain" description="O-methyltransferase dimerisation" evidence="5">
    <location>
        <begin position="17"/>
        <end position="89"/>
    </location>
</feature>
<dbReference type="InterPro" id="IPR036390">
    <property type="entry name" value="WH_DNA-bd_sf"/>
</dbReference>
<keyword evidence="1" id="KW-0489">Methyltransferase</keyword>
<evidence type="ECO:0000313" key="7">
    <source>
        <dbReference type="Proteomes" id="UP001199916"/>
    </source>
</evidence>
<dbReference type="PIRSF" id="PIRSF005739">
    <property type="entry name" value="O-mtase"/>
    <property type="match status" value="1"/>
</dbReference>
<dbReference type="RefSeq" id="WP_233696433.1">
    <property type="nucleotide sequence ID" value="NZ_JAJNBZ010000005.1"/>
</dbReference>
<dbReference type="Gene3D" id="1.10.287.1350">
    <property type="match status" value="1"/>
</dbReference>
<feature type="domain" description="O-methyltransferase C-terminal" evidence="4">
    <location>
        <begin position="126"/>
        <end position="322"/>
    </location>
</feature>
<evidence type="ECO:0000256" key="3">
    <source>
        <dbReference type="ARBA" id="ARBA00022691"/>
    </source>
</evidence>
<dbReference type="InterPro" id="IPR012967">
    <property type="entry name" value="COMT_dimerisation"/>
</dbReference>
<dbReference type="PANTHER" id="PTHR43712:SF2">
    <property type="entry name" value="O-METHYLTRANSFERASE CICE"/>
    <property type="match status" value="1"/>
</dbReference>
<name>A0ABS8YES5_9BACL</name>
<sequence length="341" mass="37857">MSIVVPKYLNESERLLRMLAGSIISQAVYAVTQLRIPDLLAEGPRTCQELASLTQTEASMLYRTMRFLCDEDIFRETDEQTFELGPLGPFLRSDTPDSLYAHALMYGQPWHSQPAGHFLESLTKGVSAFEASYGMNVFSYLAKHPEAELIFQDSMSAYSRSIIPAVLAAYDFSQFDTVVDIGGGHGILMEQLLTSCTHTKGIVFDQPAVIDSAKQYIKSLGLEARCDCMGGNFFESVPQGGEAYVMKHIIHDWSDEESISILSNCRSAMKEDGKLLLLEVVLASGNEAHFGKLLDMEMLAMSTGKERTQAEYERLLQQSGFRLNRIVPTSTHVSIIEGVPN</sequence>
<evidence type="ECO:0000256" key="2">
    <source>
        <dbReference type="ARBA" id="ARBA00022679"/>
    </source>
</evidence>
<dbReference type="InterPro" id="IPR001077">
    <property type="entry name" value="COMT_C"/>
</dbReference>
<dbReference type="EMBL" id="JAJNBZ010000005">
    <property type="protein sequence ID" value="MCE5169429.1"/>
    <property type="molecule type" value="Genomic_DNA"/>
</dbReference>
<protein>
    <recommendedName>
        <fullName evidence="8">Methyltransferase</fullName>
    </recommendedName>
</protein>
<dbReference type="Pfam" id="PF00891">
    <property type="entry name" value="Methyltransf_2"/>
    <property type="match status" value="1"/>
</dbReference>
<evidence type="ECO:0008006" key="8">
    <source>
        <dbReference type="Google" id="ProtNLM"/>
    </source>
</evidence>
<reference evidence="6 7" key="1">
    <citation type="submission" date="2021-11" db="EMBL/GenBank/DDBJ databases">
        <title>Draft genome sequence of Paenibacillus profundus YoMME, a new Gram-positive bacteria with exoelectrogenic properties.</title>
        <authorList>
            <person name="Hubenova Y."/>
            <person name="Hubenova E."/>
            <person name="Manasiev Y."/>
            <person name="Peykov S."/>
            <person name="Mitov M."/>
        </authorList>
    </citation>
    <scope>NUCLEOTIDE SEQUENCE [LARGE SCALE GENOMIC DNA]</scope>
    <source>
        <strain evidence="6 7">YoMME</strain>
    </source>
</reference>
<dbReference type="SUPFAM" id="SSF46785">
    <property type="entry name" value="Winged helix' DNA-binding domain"/>
    <property type="match status" value="1"/>
</dbReference>
<comment type="caution">
    <text evidence="6">The sequence shown here is derived from an EMBL/GenBank/DDBJ whole genome shotgun (WGS) entry which is preliminary data.</text>
</comment>
<proteinExistence type="predicted"/>
<dbReference type="InterPro" id="IPR029063">
    <property type="entry name" value="SAM-dependent_MTases_sf"/>
</dbReference>
<keyword evidence="3" id="KW-0949">S-adenosyl-L-methionine</keyword>
<organism evidence="6 7">
    <name type="scientific">Paenibacillus profundus</name>
    <dbReference type="NCBI Taxonomy" id="1173085"/>
    <lineage>
        <taxon>Bacteria</taxon>
        <taxon>Bacillati</taxon>
        <taxon>Bacillota</taxon>
        <taxon>Bacilli</taxon>
        <taxon>Bacillales</taxon>
        <taxon>Paenibacillaceae</taxon>
        <taxon>Paenibacillus</taxon>
    </lineage>
</organism>
<dbReference type="Gene3D" id="3.40.50.150">
    <property type="entry name" value="Vaccinia Virus protein VP39"/>
    <property type="match status" value="1"/>
</dbReference>
<dbReference type="Gene3D" id="1.10.10.10">
    <property type="entry name" value="Winged helix-like DNA-binding domain superfamily/Winged helix DNA-binding domain"/>
    <property type="match status" value="1"/>
</dbReference>